<accession>A0A921MMY8</accession>
<keyword evidence="4 8" id="KW-0812">Transmembrane</keyword>
<evidence type="ECO:0000256" key="6">
    <source>
        <dbReference type="ARBA" id="ARBA00023136"/>
    </source>
</evidence>
<feature type="transmembrane region" description="Helical" evidence="8">
    <location>
        <begin position="221"/>
        <end position="241"/>
    </location>
</feature>
<evidence type="ECO:0000256" key="5">
    <source>
        <dbReference type="ARBA" id="ARBA00022989"/>
    </source>
</evidence>
<dbReference type="AlphaFoldDB" id="A0A921MMY8"/>
<evidence type="ECO:0000256" key="4">
    <source>
        <dbReference type="ARBA" id="ARBA00022692"/>
    </source>
</evidence>
<comment type="caution">
    <text evidence="9">The sequence shown here is derived from an EMBL/GenBank/DDBJ whole genome shotgun (WGS) entry which is preliminary data.</text>
</comment>
<reference evidence="9" key="2">
    <citation type="submission" date="2021-09" db="EMBL/GenBank/DDBJ databases">
        <authorList>
            <person name="Gilroy R."/>
        </authorList>
    </citation>
    <scope>NUCLEOTIDE SEQUENCE</scope>
    <source>
        <strain evidence="9">CHK179-5677</strain>
    </source>
</reference>
<keyword evidence="7" id="KW-0808">Transferase</keyword>
<organism evidence="9 10">
    <name type="scientific">Pseudoflavonifractor capillosus</name>
    <dbReference type="NCBI Taxonomy" id="106588"/>
    <lineage>
        <taxon>Bacteria</taxon>
        <taxon>Bacillati</taxon>
        <taxon>Bacillota</taxon>
        <taxon>Clostridia</taxon>
        <taxon>Eubacteriales</taxon>
        <taxon>Oscillospiraceae</taxon>
        <taxon>Pseudoflavonifractor</taxon>
    </lineage>
</organism>
<dbReference type="PANTHER" id="PTHR13285">
    <property type="entry name" value="ACYLTRANSFERASE"/>
    <property type="match status" value="1"/>
</dbReference>
<feature type="transmembrane region" description="Helical" evidence="8">
    <location>
        <begin position="114"/>
        <end position="130"/>
    </location>
</feature>
<feature type="transmembrane region" description="Helical" evidence="8">
    <location>
        <begin position="399"/>
        <end position="424"/>
    </location>
</feature>
<feature type="transmembrane region" description="Helical" evidence="8">
    <location>
        <begin position="76"/>
        <end position="94"/>
    </location>
</feature>
<evidence type="ECO:0000256" key="2">
    <source>
        <dbReference type="ARBA" id="ARBA00010323"/>
    </source>
</evidence>
<protein>
    <submittedName>
        <fullName evidence="9">MBOAT family protein</fullName>
    </submittedName>
</protein>
<keyword evidence="6 7" id="KW-0472">Membrane</keyword>
<evidence type="ECO:0000256" key="8">
    <source>
        <dbReference type="SAM" id="Phobius"/>
    </source>
</evidence>
<gene>
    <name evidence="9" type="ORF">K8V01_09415</name>
</gene>
<dbReference type="PIRSF" id="PIRSF500217">
    <property type="entry name" value="AlgI"/>
    <property type="match status" value="1"/>
</dbReference>
<sequence>MSFVSPGFLIFLPAVLVLYRLVPWRRRWMVLLPASYFFYAYHSPWLLSLICLTTLVSYGSALRIERAETKKQKRRAVILDAAVCLGVLFLFKYLDFALGGVFSLLRLFGVESGFTGFHLLLPMGISFYVFQTMSYTFDVYRGTIRAERHLGYYALFVSFFPQLVAGPIERPGDLLPQLKAPNPLEQADIAQGVRFLVRGYGKKVLISDFLAPFVDTAYGDAAGAGGAAMLLATVLFALQIYCDFSGYSDIAAGCARLMGIRLTENFRRPYAASSLRDFWRRWHISLTRWFTDYLYIPLGGSRRGLSRQCVNTLVVFLVSGLWHGANLTFVVWGGLHGVFLAAETVLLGRRQLASPLGRGLHRAATLALVCLSWVFFRSADLPQAWFILRSIFTDFRLSAALTGLGMGRVELALVCLLALVLPLLERLPALEVQADRIRGRYAVPLLYFLLAAAIVACRCLVLTEHGATAFIYFQF</sequence>
<dbReference type="InterPro" id="IPR028362">
    <property type="entry name" value="AlgI"/>
</dbReference>
<dbReference type="EMBL" id="DYUC01000095">
    <property type="protein sequence ID" value="HJG87222.1"/>
    <property type="molecule type" value="Genomic_DNA"/>
</dbReference>
<proteinExistence type="inferred from homology"/>
<dbReference type="GO" id="GO:0042121">
    <property type="term" value="P:alginic acid biosynthetic process"/>
    <property type="evidence" value="ECO:0007669"/>
    <property type="project" value="InterPro"/>
</dbReference>
<feature type="transmembrane region" description="Helical" evidence="8">
    <location>
        <begin position="150"/>
        <end position="168"/>
    </location>
</feature>
<evidence type="ECO:0000256" key="1">
    <source>
        <dbReference type="ARBA" id="ARBA00004651"/>
    </source>
</evidence>
<dbReference type="InterPro" id="IPR051085">
    <property type="entry name" value="MB_O-acyltransferase"/>
</dbReference>
<name>A0A921MMY8_9FIRM</name>
<dbReference type="InterPro" id="IPR004299">
    <property type="entry name" value="MBOAT_fam"/>
</dbReference>
<dbReference type="Pfam" id="PF03062">
    <property type="entry name" value="MBOAT"/>
    <property type="match status" value="1"/>
</dbReference>
<dbReference type="InterPro" id="IPR024194">
    <property type="entry name" value="Ac/AlaTfrase_AlgI/DltB"/>
</dbReference>
<dbReference type="PIRSF" id="PIRSF016636">
    <property type="entry name" value="AlgI_DltB"/>
    <property type="match status" value="1"/>
</dbReference>
<dbReference type="GO" id="GO:0005886">
    <property type="term" value="C:plasma membrane"/>
    <property type="evidence" value="ECO:0007669"/>
    <property type="project" value="UniProtKB-SubCell"/>
</dbReference>
<evidence type="ECO:0000313" key="9">
    <source>
        <dbReference type="EMBL" id="HJG87222.1"/>
    </source>
</evidence>
<evidence type="ECO:0000256" key="3">
    <source>
        <dbReference type="ARBA" id="ARBA00022475"/>
    </source>
</evidence>
<comment type="subcellular location">
    <subcellularLocation>
        <location evidence="1">Cell membrane</location>
        <topology evidence="1">Multi-pass membrane protein</topology>
    </subcellularLocation>
</comment>
<feature type="transmembrane region" description="Helical" evidence="8">
    <location>
        <begin position="445"/>
        <end position="473"/>
    </location>
</feature>
<keyword evidence="5 8" id="KW-1133">Transmembrane helix</keyword>
<dbReference type="RefSeq" id="WP_295368064.1">
    <property type="nucleotide sequence ID" value="NZ_DYUC01000095.1"/>
</dbReference>
<feature type="transmembrane region" description="Helical" evidence="8">
    <location>
        <begin position="7"/>
        <end position="25"/>
    </location>
</feature>
<evidence type="ECO:0000313" key="10">
    <source>
        <dbReference type="Proteomes" id="UP000760668"/>
    </source>
</evidence>
<keyword evidence="7" id="KW-0012">Acyltransferase</keyword>
<dbReference type="Proteomes" id="UP000760668">
    <property type="component" value="Unassembled WGS sequence"/>
</dbReference>
<feature type="transmembrane region" description="Helical" evidence="8">
    <location>
        <begin position="45"/>
        <end position="64"/>
    </location>
</feature>
<reference evidence="9" key="1">
    <citation type="journal article" date="2021" name="PeerJ">
        <title>Extensive microbial diversity within the chicken gut microbiome revealed by metagenomics and culture.</title>
        <authorList>
            <person name="Gilroy R."/>
            <person name="Ravi A."/>
            <person name="Getino M."/>
            <person name="Pursley I."/>
            <person name="Horton D.L."/>
            <person name="Alikhan N.F."/>
            <person name="Baker D."/>
            <person name="Gharbi K."/>
            <person name="Hall N."/>
            <person name="Watson M."/>
            <person name="Adriaenssens E.M."/>
            <person name="Foster-Nyarko E."/>
            <person name="Jarju S."/>
            <person name="Secka A."/>
            <person name="Antonio M."/>
            <person name="Oren A."/>
            <person name="Chaudhuri R.R."/>
            <person name="La Ragione R."/>
            <person name="Hildebrand F."/>
            <person name="Pallen M.J."/>
        </authorList>
    </citation>
    <scope>NUCLEOTIDE SEQUENCE</scope>
    <source>
        <strain evidence="9">CHK179-5677</strain>
    </source>
</reference>
<keyword evidence="3 7" id="KW-1003">Cell membrane</keyword>
<comment type="similarity">
    <text evidence="2 7">Belongs to the membrane-bound acyltransferase family.</text>
</comment>
<dbReference type="GO" id="GO:0016746">
    <property type="term" value="F:acyltransferase activity"/>
    <property type="evidence" value="ECO:0007669"/>
    <property type="project" value="UniProtKB-KW"/>
</dbReference>
<dbReference type="PANTHER" id="PTHR13285:SF18">
    <property type="entry name" value="PROTEIN-CYSTEINE N-PALMITOYLTRANSFERASE RASP"/>
    <property type="match status" value="1"/>
</dbReference>
<evidence type="ECO:0000256" key="7">
    <source>
        <dbReference type="PIRNR" id="PIRNR016636"/>
    </source>
</evidence>